<evidence type="ECO:0000256" key="1">
    <source>
        <dbReference type="SAM" id="SignalP"/>
    </source>
</evidence>
<gene>
    <name evidence="3" type="ORF">I5M32_07135</name>
</gene>
<dbReference type="InterPro" id="IPR025665">
    <property type="entry name" value="Beta-barrel_OMP_2"/>
</dbReference>
<comment type="caution">
    <text evidence="3">The sequence shown here is derived from an EMBL/GenBank/DDBJ whole genome shotgun (WGS) entry which is preliminary data.</text>
</comment>
<evidence type="ECO:0000259" key="2">
    <source>
        <dbReference type="Pfam" id="PF13568"/>
    </source>
</evidence>
<name>A0ABS1BIL5_9SPHI</name>
<feature type="domain" description="Outer membrane protein beta-barrel" evidence="2">
    <location>
        <begin position="18"/>
        <end position="193"/>
    </location>
</feature>
<feature type="chain" id="PRO_5045835678" evidence="1">
    <location>
        <begin position="20"/>
        <end position="212"/>
    </location>
</feature>
<evidence type="ECO:0000313" key="3">
    <source>
        <dbReference type="EMBL" id="MBK0382729.1"/>
    </source>
</evidence>
<protein>
    <submittedName>
        <fullName evidence="3">PorT family protein</fullName>
    </submittedName>
</protein>
<keyword evidence="1" id="KW-0732">Signal</keyword>
<evidence type="ECO:0000313" key="4">
    <source>
        <dbReference type="Proteomes" id="UP000660024"/>
    </source>
</evidence>
<proteinExistence type="predicted"/>
<dbReference type="EMBL" id="JAEHFY010000008">
    <property type="protein sequence ID" value="MBK0382729.1"/>
    <property type="molecule type" value="Genomic_DNA"/>
</dbReference>
<feature type="signal peptide" evidence="1">
    <location>
        <begin position="1"/>
        <end position="19"/>
    </location>
</feature>
<keyword evidence="4" id="KW-1185">Reference proteome</keyword>
<organism evidence="3 4">
    <name type="scientific">Pedobacter segetis</name>
    <dbReference type="NCBI Taxonomy" id="2793069"/>
    <lineage>
        <taxon>Bacteria</taxon>
        <taxon>Pseudomonadati</taxon>
        <taxon>Bacteroidota</taxon>
        <taxon>Sphingobacteriia</taxon>
        <taxon>Sphingobacteriales</taxon>
        <taxon>Sphingobacteriaceae</taxon>
        <taxon>Pedobacter</taxon>
    </lineage>
</organism>
<accession>A0ABS1BIL5</accession>
<dbReference type="Pfam" id="PF13568">
    <property type="entry name" value="OMP_b-brl_2"/>
    <property type="match status" value="1"/>
</dbReference>
<dbReference type="RefSeq" id="WP_200585509.1">
    <property type="nucleotide sequence ID" value="NZ_JAEHFY010000008.1"/>
</dbReference>
<sequence length="212" mass="22998">MKKIFLAIVLCLGTTLIFAQQQDTFKGFKLGLTAHPTFGYIKSDIQGVDGDGLRAGFTYGLLGDFYFAQNYAFSTALKLTTINGQTKETATNEQKIYKLQYIEIPATVKLCTSETNGLKFFGQFGLGNAFNVRAKQDIKGLSSEPVQTDVDIYKNISFYRASLIIGAGAEFAAGEKTKLAGGLTFDNGFTDIKSGSGTLKSSYIGLTLAVYF</sequence>
<dbReference type="Proteomes" id="UP000660024">
    <property type="component" value="Unassembled WGS sequence"/>
</dbReference>
<reference evidence="3 4" key="1">
    <citation type="submission" date="2020-12" db="EMBL/GenBank/DDBJ databases">
        <title>Bacterial novel species Pedobacter sp. SD-b isolated from soil.</title>
        <authorList>
            <person name="Jung H.-Y."/>
        </authorList>
    </citation>
    <scope>NUCLEOTIDE SEQUENCE [LARGE SCALE GENOMIC DNA]</scope>
    <source>
        <strain evidence="3 4">SD-b</strain>
    </source>
</reference>